<dbReference type="FunFam" id="3.40.605.10:FF:000004">
    <property type="entry name" value="Aldehyde dehydrogenase"/>
    <property type="match status" value="1"/>
</dbReference>
<keyword evidence="14 32" id="KW-0472">Membrane</keyword>
<name>A0A670KM27_PODMU</name>
<dbReference type="InterPro" id="IPR016162">
    <property type="entry name" value="Ald_DH_N"/>
</dbReference>
<evidence type="ECO:0000256" key="5">
    <source>
        <dbReference type="ARBA" id="ARBA00022553"/>
    </source>
</evidence>
<comment type="catalytic activity">
    <reaction evidence="17">
        <text>(2E,6E)-farnesal + NAD(+) + H2O = (2E,6E)-farnesoate + NADH + 2 H(+)</text>
        <dbReference type="Rhea" id="RHEA:24216"/>
        <dbReference type="ChEBI" id="CHEBI:15377"/>
        <dbReference type="ChEBI" id="CHEBI:15378"/>
        <dbReference type="ChEBI" id="CHEBI:15894"/>
        <dbReference type="ChEBI" id="CHEBI:57540"/>
        <dbReference type="ChEBI" id="CHEBI:57945"/>
        <dbReference type="ChEBI" id="CHEBI:83276"/>
        <dbReference type="EC" id="1.2.1.94"/>
    </reaction>
</comment>
<evidence type="ECO:0000256" key="4">
    <source>
        <dbReference type="ARBA" id="ARBA00011738"/>
    </source>
</evidence>
<dbReference type="PROSITE" id="PS00070">
    <property type="entry name" value="ALDEHYDE_DEHYDR_CYS"/>
    <property type="match status" value="1"/>
</dbReference>
<comment type="catalytic activity">
    <reaction evidence="21">
        <text>octadecanal + NAD(+) + H2O = octadecanoate + NADH + 2 H(+)</text>
        <dbReference type="Rhea" id="RHEA:44020"/>
        <dbReference type="ChEBI" id="CHEBI:15377"/>
        <dbReference type="ChEBI" id="CHEBI:15378"/>
        <dbReference type="ChEBI" id="CHEBI:17034"/>
        <dbReference type="ChEBI" id="CHEBI:25629"/>
        <dbReference type="ChEBI" id="CHEBI:57540"/>
        <dbReference type="ChEBI" id="CHEBI:57945"/>
    </reaction>
</comment>
<feature type="transmembrane region" description="Helical" evidence="32">
    <location>
        <begin position="491"/>
        <end position="509"/>
    </location>
</feature>
<dbReference type="SUPFAM" id="SSF53720">
    <property type="entry name" value="ALDH-like"/>
    <property type="match status" value="1"/>
</dbReference>
<proteinExistence type="inferred from homology"/>
<comment type="catalytic activity">
    <reaction evidence="22">
        <text>octanal + NAD(+) + H2O = octanoate + NADH + 2 H(+)</text>
        <dbReference type="Rhea" id="RHEA:44100"/>
        <dbReference type="ChEBI" id="CHEBI:15377"/>
        <dbReference type="ChEBI" id="CHEBI:15378"/>
        <dbReference type="ChEBI" id="CHEBI:17935"/>
        <dbReference type="ChEBI" id="CHEBI:25646"/>
        <dbReference type="ChEBI" id="CHEBI:57540"/>
        <dbReference type="ChEBI" id="CHEBI:57945"/>
    </reaction>
</comment>
<evidence type="ECO:0000256" key="15">
    <source>
        <dbReference type="ARBA" id="ARBA00047498"/>
    </source>
</evidence>
<dbReference type="Proteomes" id="UP000472272">
    <property type="component" value="Chromosome 15"/>
</dbReference>
<keyword evidence="6 32" id="KW-0812">Transmembrane</keyword>
<dbReference type="OMA" id="EIDWCKQ"/>
<feature type="active site" evidence="29 30">
    <location>
        <position position="210"/>
    </location>
</feature>
<feature type="transmembrane region" description="Helical" evidence="32">
    <location>
        <begin position="467"/>
        <end position="485"/>
    </location>
</feature>
<keyword evidence="5" id="KW-0597">Phosphoprotein</keyword>
<keyword evidence="10 32" id="KW-1133">Transmembrane helix</keyword>
<dbReference type="Ensembl" id="ENSPMRT00000039329.1">
    <property type="protein sequence ID" value="ENSPMRP00000037144.1"/>
    <property type="gene ID" value="ENSPMRG00000023905.1"/>
</dbReference>
<comment type="catalytic activity">
    <reaction evidence="18">
        <text>tetradecanal + NAD(+) + H2O = tetradecanoate + NADH + 2 H(+)</text>
        <dbReference type="Rhea" id="RHEA:44172"/>
        <dbReference type="ChEBI" id="CHEBI:15377"/>
        <dbReference type="ChEBI" id="CHEBI:15378"/>
        <dbReference type="ChEBI" id="CHEBI:30807"/>
        <dbReference type="ChEBI" id="CHEBI:57540"/>
        <dbReference type="ChEBI" id="CHEBI:57945"/>
        <dbReference type="ChEBI" id="CHEBI:84067"/>
    </reaction>
</comment>
<dbReference type="InterPro" id="IPR016160">
    <property type="entry name" value="Ald_DH_CS_CYS"/>
</dbReference>
<reference evidence="34" key="2">
    <citation type="submission" date="2025-08" db="UniProtKB">
        <authorList>
            <consortium name="Ensembl"/>
        </authorList>
    </citation>
    <scope>IDENTIFICATION</scope>
</reference>
<evidence type="ECO:0000256" key="22">
    <source>
        <dbReference type="ARBA" id="ARBA00048806"/>
    </source>
</evidence>
<comment type="catalytic activity">
    <reaction evidence="26">
        <text>hexadecanoate + NADH + 2 H(+) = hexadecanal + NAD(+) + H2O</text>
        <dbReference type="Rhea" id="RHEA:33739"/>
        <dbReference type="ChEBI" id="CHEBI:7896"/>
        <dbReference type="ChEBI" id="CHEBI:15377"/>
        <dbReference type="ChEBI" id="CHEBI:15378"/>
        <dbReference type="ChEBI" id="CHEBI:17600"/>
        <dbReference type="ChEBI" id="CHEBI:57540"/>
        <dbReference type="ChEBI" id="CHEBI:57945"/>
    </reaction>
</comment>
<dbReference type="GO" id="GO:0046458">
    <property type="term" value="P:hexadecanal metabolic process"/>
    <property type="evidence" value="ECO:0007669"/>
    <property type="project" value="Ensembl"/>
</dbReference>
<dbReference type="GO" id="GO:0005789">
    <property type="term" value="C:endoplasmic reticulum membrane"/>
    <property type="evidence" value="ECO:0007669"/>
    <property type="project" value="UniProtKB-SubCell"/>
</dbReference>
<evidence type="ECO:0000256" key="24">
    <source>
        <dbReference type="ARBA" id="ARBA00048895"/>
    </source>
</evidence>
<dbReference type="GO" id="GO:0052814">
    <property type="term" value="F:medium-chain fatty aldehyde dehydrogenase (NAD+) activity"/>
    <property type="evidence" value="ECO:0007669"/>
    <property type="project" value="Ensembl"/>
</dbReference>
<dbReference type="GO" id="GO:0007417">
    <property type="term" value="P:central nervous system development"/>
    <property type="evidence" value="ECO:0007669"/>
    <property type="project" value="Ensembl"/>
</dbReference>
<evidence type="ECO:0000256" key="32">
    <source>
        <dbReference type="SAM" id="Phobius"/>
    </source>
</evidence>
<dbReference type="Gene3D" id="3.40.309.10">
    <property type="entry name" value="Aldehyde Dehydrogenase, Chain A, domain 2"/>
    <property type="match status" value="1"/>
</dbReference>
<comment type="catalytic activity">
    <reaction evidence="20">
        <text>22-oxodocosanoate + NAD(+) + H2O = docosanedioate + NADH + 2 H(+)</text>
        <dbReference type="Rhea" id="RHEA:39015"/>
        <dbReference type="ChEBI" id="CHEBI:15377"/>
        <dbReference type="ChEBI" id="CHEBI:15378"/>
        <dbReference type="ChEBI" id="CHEBI:57540"/>
        <dbReference type="ChEBI" id="CHEBI:57945"/>
        <dbReference type="ChEBI" id="CHEBI:76298"/>
        <dbReference type="ChEBI" id="CHEBI:76299"/>
    </reaction>
</comment>
<dbReference type="FunFam" id="3.40.309.10:FF:000003">
    <property type="entry name" value="Aldehyde dehydrogenase"/>
    <property type="match status" value="1"/>
</dbReference>
<evidence type="ECO:0000256" key="31">
    <source>
        <dbReference type="RuleBase" id="RU003345"/>
    </source>
</evidence>
<evidence type="ECO:0000256" key="7">
    <source>
        <dbReference type="ARBA" id="ARBA00022824"/>
    </source>
</evidence>
<evidence type="ECO:0000313" key="34">
    <source>
        <dbReference type="Ensembl" id="ENSPMRP00000037144.1"/>
    </source>
</evidence>
<evidence type="ECO:0000256" key="6">
    <source>
        <dbReference type="ARBA" id="ARBA00022692"/>
    </source>
</evidence>
<keyword evidence="11 28" id="KW-0560">Oxidoreductase</keyword>
<dbReference type="InterPro" id="IPR029510">
    <property type="entry name" value="Ald_DH_CS_GLU"/>
</dbReference>
<comment type="catalytic activity">
    <reaction evidence="24">
        <text>a fatty aldehyde + NAD(+) + H2O = a fatty acid + NADH + 2 H(+)</text>
        <dbReference type="Rhea" id="RHEA:49832"/>
        <dbReference type="ChEBI" id="CHEBI:15377"/>
        <dbReference type="ChEBI" id="CHEBI:15378"/>
        <dbReference type="ChEBI" id="CHEBI:28868"/>
        <dbReference type="ChEBI" id="CHEBI:35746"/>
        <dbReference type="ChEBI" id="CHEBI:57540"/>
        <dbReference type="ChEBI" id="CHEBI:57945"/>
    </reaction>
</comment>
<evidence type="ECO:0000256" key="20">
    <source>
        <dbReference type="ARBA" id="ARBA00048607"/>
    </source>
</evidence>
<evidence type="ECO:0000256" key="16">
    <source>
        <dbReference type="ARBA" id="ARBA00047531"/>
    </source>
</evidence>
<comment type="subunit">
    <text evidence="4">Homodimer.</text>
</comment>
<dbReference type="GO" id="GO:0007422">
    <property type="term" value="P:peripheral nervous system development"/>
    <property type="evidence" value="ECO:0007669"/>
    <property type="project" value="Ensembl"/>
</dbReference>
<evidence type="ECO:0000256" key="8">
    <source>
        <dbReference type="ARBA" id="ARBA00022832"/>
    </source>
</evidence>
<reference evidence="34 35" key="1">
    <citation type="journal article" date="2019" name="Proc. Natl. Acad. Sci. U.S.A.">
        <title>Regulatory changes in pterin and carotenoid genes underlie balanced color polymorphisms in the wall lizard.</title>
        <authorList>
            <person name="Andrade P."/>
            <person name="Pinho C."/>
            <person name="Perez I de Lanuza G."/>
            <person name="Afonso S."/>
            <person name="Brejcha J."/>
            <person name="Rubin C.J."/>
            <person name="Wallerman O."/>
            <person name="Pereira P."/>
            <person name="Sabatino S.J."/>
            <person name="Bellati A."/>
            <person name="Pellitteri-Rosa D."/>
            <person name="Bosakova Z."/>
            <person name="Bunikis I."/>
            <person name="Carretero M.A."/>
            <person name="Feiner N."/>
            <person name="Marsik P."/>
            <person name="Pauperio F."/>
            <person name="Salvi D."/>
            <person name="Soler L."/>
            <person name="While G.M."/>
            <person name="Uller T."/>
            <person name="Font E."/>
            <person name="Andersson L."/>
            <person name="Carneiro M."/>
        </authorList>
    </citation>
    <scope>NUCLEOTIDE SEQUENCE</scope>
</reference>
<comment type="subcellular location">
    <subcellularLocation>
        <location evidence="1">Endoplasmic reticulum membrane</location>
        <topology evidence="1">Single-pass membrane protein</topology>
        <orientation evidence="1">Cytoplasmic side</orientation>
    </subcellularLocation>
    <subcellularLocation>
        <location evidence="2">Microsome membrane</location>
    </subcellularLocation>
</comment>
<dbReference type="GO" id="GO:0033306">
    <property type="term" value="P:phytol metabolic process"/>
    <property type="evidence" value="ECO:0007669"/>
    <property type="project" value="Ensembl"/>
</dbReference>
<dbReference type="InterPro" id="IPR015590">
    <property type="entry name" value="Aldehyde_DH_dom"/>
</dbReference>
<evidence type="ECO:0000256" key="11">
    <source>
        <dbReference type="ARBA" id="ARBA00023002"/>
    </source>
</evidence>
<dbReference type="Pfam" id="PF00171">
    <property type="entry name" value="Aldedh"/>
    <property type="match status" value="1"/>
</dbReference>
<dbReference type="PANTHER" id="PTHR43570:SF9">
    <property type="entry name" value="ALDEHYDE DEHYDROGENASE FAMILY 3 MEMBER A2"/>
    <property type="match status" value="1"/>
</dbReference>
<keyword evidence="9" id="KW-0492">Microsome</keyword>
<evidence type="ECO:0000256" key="29">
    <source>
        <dbReference type="PIRSR" id="PIRSR036492-1"/>
    </source>
</evidence>
<evidence type="ECO:0000256" key="28">
    <source>
        <dbReference type="PIRNR" id="PIRNR036492"/>
    </source>
</evidence>
<evidence type="ECO:0000256" key="14">
    <source>
        <dbReference type="ARBA" id="ARBA00023136"/>
    </source>
</evidence>
<evidence type="ECO:0000256" key="18">
    <source>
        <dbReference type="ARBA" id="ARBA00047959"/>
    </source>
</evidence>
<gene>
    <name evidence="34" type="primary">ALDH3A2</name>
</gene>
<evidence type="ECO:0000259" key="33">
    <source>
        <dbReference type="Pfam" id="PF00171"/>
    </source>
</evidence>
<dbReference type="GO" id="GO:0046577">
    <property type="term" value="F:long-chain-alcohol oxidase activity"/>
    <property type="evidence" value="ECO:0007669"/>
    <property type="project" value="Ensembl"/>
</dbReference>
<evidence type="ECO:0000256" key="27">
    <source>
        <dbReference type="ARBA" id="ARBA00049194"/>
    </source>
</evidence>
<evidence type="ECO:0000256" key="13">
    <source>
        <dbReference type="ARBA" id="ARBA00023098"/>
    </source>
</evidence>
<evidence type="ECO:0000256" key="21">
    <source>
        <dbReference type="ARBA" id="ARBA00048648"/>
    </source>
</evidence>
<reference evidence="34" key="3">
    <citation type="submission" date="2025-09" db="UniProtKB">
        <authorList>
            <consortium name="Ensembl"/>
        </authorList>
    </citation>
    <scope>IDENTIFICATION</scope>
</reference>
<keyword evidence="12" id="KW-0520">NAD</keyword>
<evidence type="ECO:0000256" key="10">
    <source>
        <dbReference type="ARBA" id="ARBA00022989"/>
    </source>
</evidence>
<comment type="similarity">
    <text evidence="3 28 31">Belongs to the aldehyde dehydrogenase family.</text>
</comment>
<evidence type="ECO:0000256" key="26">
    <source>
        <dbReference type="ARBA" id="ARBA00049148"/>
    </source>
</evidence>
<keyword evidence="35" id="KW-1185">Reference proteome</keyword>
<dbReference type="GeneTree" id="ENSGT00940000157944"/>
<evidence type="ECO:0000256" key="3">
    <source>
        <dbReference type="ARBA" id="ARBA00009986"/>
    </source>
</evidence>
<dbReference type="GO" id="GO:0050061">
    <property type="term" value="F:long-chain fatty aldehyde dehydrogenase (NAD+) activity"/>
    <property type="evidence" value="ECO:0007669"/>
    <property type="project" value="Ensembl"/>
</dbReference>
<dbReference type="GO" id="GO:0008544">
    <property type="term" value="P:epidermis development"/>
    <property type="evidence" value="ECO:0007669"/>
    <property type="project" value="Ensembl"/>
</dbReference>
<evidence type="ECO:0000313" key="35">
    <source>
        <dbReference type="Proteomes" id="UP000472272"/>
    </source>
</evidence>
<keyword evidence="8" id="KW-0276">Fatty acid metabolism</keyword>
<evidence type="ECO:0000256" key="9">
    <source>
        <dbReference type="ARBA" id="ARBA00022848"/>
    </source>
</evidence>
<dbReference type="InterPro" id="IPR012394">
    <property type="entry name" value="Aldehyde_DH_NAD(P)"/>
</dbReference>
<dbReference type="GO" id="GO:0006631">
    <property type="term" value="P:fatty acid metabolic process"/>
    <property type="evidence" value="ECO:0007669"/>
    <property type="project" value="UniProtKB-KW"/>
</dbReference>
<evidence type="ECO:0000256" key="17">
    <source>
        <dbReference type="ARBA" id="ARBA00047920"/>
    </source>
</evidence>
<dbReference type="Gene3D" id="3.40.605.10">
    <property type="entry name" value="Aldehyde Dehydrogenase, Chain A, domain 1"/>
    <property type="match status" value="1"/>
</dbReference>
<dbReference type="InterPro" id="IPR016163">
    <property type="entry name" value="Ald_DH_C"/>
</dbReference>
<keyword evidence="13" id="KW-0443">Lipid metabolism</keyword>
<evidence type="ECO:0000256" key="2">
    <source>
        <dbReference type="ARBA" id="ARBA00004524"/>
    </source>
</evidence>
<evidence type="ECO:0000256" key="12">
    <source>
        <dbReference type="ARBA" id="ARBA00023027"/>
    </source>
</evidence>
<keyword evidence="7" id="KW-0256">Endoplasmic reticulum</keyword>
<evidence type="ECO:0000256" key="23">
    <source>
        <dbReference type="ARBA" id="ARBA00048826"/>
    </source>
</evidence>
<accession>A0A670KM27</accession>
<dbReference type="PANTHER" id="PTHR43570">
    <property type="entry name" value="ALDEHYDE DEHYDROGENASE"/>
    <property type="match status" value="1"/>
</dbReference>
<comment type="catalytic activity">
    <reaction evidence="16">
        <text>heptanal + NAD(+) + H2O = heptanoate + NADH + 2 H(+)</text>
        <dbReference type="Rhea" id="RHEA:44108"/>
        <dbReference type="ChEBI" id="CHEBI:15377"/>
        <dbReference type="ChEBI" id="CHEBI:15378"/>
        <dbReference type="ChEBI" id="CHEBI:32362"/>
        <dbReference type="ChEBI" id="CHEBI:34787"/>
        <dbReference type="ChEBI" id="CHEBI:57540"/>
        <dbReference type="ChEBI" id="CHEBI:57945"/>
    </reaction>
</comment>
<dbReference type="GO" id="GO:0004028">
    <property type="term" value="F:3-chloroallyl aldehyde dehydrogenase activity"/>
    <property type="evidence" value="ECO:0007669"/>
    <property type="project" value="TreeGrafter"/>
</dbReference>
<protein>
    <recommendedName>
        <fullName evidence="28">Aldehyde dehydrogenase</fullName>
    </recommendedName>
</protein>
<organism evidence="34 35">
    <name type="scientific">Podarcis muralis</name>
    <name type="common">Wall lizard</name>
    <name type="synonym">Lacerta muralis</name>
    <dbReference type="NCBI Taxonomy" id="64176"/>
    <lineage>
        <taxon>Eukaryota</taxon>
        <taxon>Metazoa</taxon>
        <taxon>Chordata</taxon>
        <taxon>Craniata</taxon>
        <taxon>Vertebrata</taxon>
        <taxon>Euteleostomi</taxon>
        <taxon>Lepidosauria</taxon>
        <taxon>Squamata</taxon>
        <taxon>Bifurcata</taxon>
        <taxon>Unidentata</taxon>
        <taxon>Episquamata</taxon>
        <taxon>Laterata</taxon>
        <taxon>Lacertibaenia</taxon>
        <taxon>Lacertidae</taxon>
        <taxon>Podarcis</taxon>
    </lineage>
</organism>
<dbReference type="PIRSF" id="PIRSF036492">
    <property type="entry name" value="ALDH"/>
    <property type="match status" value="1"/>
</dbReference>
<evidence type="ECO:0000256" key="25">
    <source>
        <dbReference type="ARBA" id="ARBA00048972"/>
    </source>
</evidence>
<comment type="catalytic activity">
    <reaction evidence="19">
        <text>dodecanoate + NADH + 2 H(+) = dodecanal + NAD(+) + H2O</text>
        <dbReference type="Rhea" id="RHEA:44168"/>
        <dbReference type="ChEBI" id="CHEBI:15377"/>
        <dbReference type="ChEBI" id="CHEBI:15378"/>
        <dbReference type="ChEBI" id="CHEBI:18262"/>
        <dbReference type="ChEBI" id="CHEBI:27836"/>
        <dbReference type="ChEBI" id="CHEBI:57540"/>
        <dbReference type="ChEBI" id="CHEBI:57945"/>
    </reaction>
</comment>
<evidence type="ECO:0000256" key="1">
    <source>
        <dbReference type="ARBA" id="ARBA00004131"/>
    </source>
</evidence>
<dbReference type="PROSITE" id="PS00687">
    <property type="entry name" value="ALDEHYDE_DEHYDR_GLU"/>
    <property type="match status" value="1"/>
</dbReference>
<dbReference type="InterPro" id="IPR016161">
    <property type="entry name" value="Ald_DH/histidinol_DH"/>
</dbReference>
<evidence type="ECO:0000256" key="30">
    <source>
        <dbReference type="PROSITE-ProRule" id="PRU10007"/>
    </source>
</evidence>
<feature type="domain" description="Aldehyde dehydrogenase" evidence="33">
    <location>
        <begin position="2"/>
        <end position="424"/>
    </location>
</feature>
<comment type="catalytic activity">
    <reaction evidence="15">
        <text>2,6,10,14-tetramethylpentadecanal + NAD(+) + H2O = 2,6,10,14-tetramethylpentadecanoate + NADH + 2 H(+)</text>
        <dbReference type="Rhea" id="RHEA:44016"/>
        <dbReference type="ChEBI" id="CHEBI:15377"/>
        <dbReference type="ChEBI" id="CHEBI:15378"/>
        <dbReference type="ChEBI" id="CHEBI:49189"/>
        <dbReference type="ChEBI" id="CHEBI:57540"/>
        <dbReference type="ChEBI" id="CHEBI:57945"/>
        <dbReference type="ChEBI" id="CHEBI:77268"/>
    </reaction>
</comment>
<feature type="active site" evidence="29">
    <location>
        <position position="244"/>
    </location>
</feature>
<sequence>MEKIKLAVDRARAAFNTGKTRPLEFRIQQLLALKKMIKEKEKEIAAALMADLHKNELNAFSYEIMGALGEIALMVDKLPEWAAPQYVEKTIMTMTDETYIHREPLGVVLVIGAWNYPFILVIQPLIGAIAAGNAVVLKPSEVSEHTAKLFEEILPQYLDKELFPVVNGGVPETTELLKQRFDHILYTGNSTVGKIVMEAAAKHLTPVTLELGGKSPCYIDKNCDIDMACRRITWGKFMNCGQTCIAPDYILCDPSIQNQIVETVKKTLKEFYGEDMKKSPDYERIVNKRHFKRLIGLLEGQKIAYGGEADESTCFIAPTILTDVSRESKVMQEEIFGPILPIVTVKGLDDAIQFINQREKPLALYVFADNKKIIKRMIAETSSGGVTANDVLMHFTLPCFPFGGVGNSGMGAYHGRYSFETFSHKRACLVRALKMEAVNNLRYPPSSRKKVDWAKFFVLQKFNKRKIGLALLAVLGILVAVVVKVSCCHGLAELIIIIIIIIIIIYHLYPTHLAGFPQPLWAAPIRILKS</sequence>
<evidence type="ECO:0000256" key="19">
    <source>
        <dbReference type="ARBA" id="ARBA00048322"/>
    </source>
</evidence>
<dbReference type="GO" id="GO:0042803">
    <property type="term" value="F:protein homodimerization activity"/>
    <property type="evidence" value="ECO:0007669"/>
    <property type="project" value="Ensembl"/>
</dbReference>
<comment type="catalytic activity">
    <reaction evidence="27">
        <text>an aldehyde + NAD(+) + H2O = a carboxylate + NADH + 2 H(+)</text>
        <dbReference type="Rhea" id="RHEA:16185"/>
        <dbReference type="ChEBI" id="CHEBI:15377"/>
        <dbReference type="ChEBI" id="CHEBI:15378"/>
        <dbReference type="ChEBI" id="CHEBI:17478"/>
        <dbReference type="ChEBI" id="CHEBI:29067"/>
        <dbReference type="ChEBI" id="CHEBI:57540"/>
        <dbReference type="ChEBI" id="CHEBI:57945"/>
        <dbReference type="EC" id="1.2.1.3"/>
    </reaction>
</comment>
<dbReference type="CDD" id="cd07132">
    <property type="entry name" value="ALDH_F3AB"/>
    <property type="match status" value="1"/>
</dbReference>
<dbReference type="AlphaFoldDB" id="A0A670KM27"/>
<dbReference type="GO" id="GO:0120553">
    <property type="term" value="F:farnesal dehydrogenase (NAD+) activity"/>
    <property type="evidence" value="ECO:0007669"/>
    <property type="project" value="UniProtKB-EC"/>
</dbReference>
<comment type="catalytic activity">
    <reaction evidence="25">
        <text>decanal + NAD(+) + H2O = decanoate + NADH + 2 H(+)</text>
        <dbReference type="Rhea" id="RHEA:44104"/>
        <dbReference type="ChEBI" id="CHEBI:15377"/>
        <dbReference type="ChEBI" id="CHEBI:15378"/>
        <dbReference type="ChEBI" id="CHEBI:27689"/>
        <dbReference type="ChEBI" id="CHEBI:31457"/>
        <dbReference type="ChEBI" id="CHEBI:57540"/>
        <dbReference type="ChEBI" id="CHEBI:57945"/>
    </reaction>
</comment>
<comment type="catalytic activity">
    <reaction evidence="23">
        <text>(2E)-hexadecenal + NAD(+) + H2O = (E)-hexadec-2-enoate + NADH + 2 H(+)</text>
        <dbReference type="Rhea" id="RHEA:36135"/>
        <dbReference type="ChEBI" id="CHEBI:15377"/>
        <dbReference type="ChEBI" id="CHEBI:15378"/>
        <dbReference type="ChEBI" id="CHEBI:17585"/>
        <dbReference type="ChEBI" id="CHEBI:57540"/>
        <dbReference type="ChEBI" id="CHEBI:57945"/>
        <dbReference type="ChEBI" id="CHEBI:72745"/>
    </reaction>
</comment>